<dbReference type="GO" id="GO:0006270">
    <property type="term" value="P:DNA replication initiation"/>
    <property type="evidence" value="ECO:0007669"/>
    <property type="project" value="UniProtKB-ARBA"/>
</dbReference>
<dbReference type="Gene3D" id="4.10.520.10">
    <property type="entry name" value="IHF-like DNA-binding proteins"/>
    <property type="match status" value="1"/>
</dbReference>
<dbReference type="GO" id="GO:1990178">
    <property type="term" value="C:HU-DNA complex"/>
    <property type="evidence" value="ECO:0007669"/>
    <property type="project" value="UniProtKB-ARBA"/>
</dbReference>
<dbReference type="AlphaFoldDB" id="A0A840BPL3"/>
<dbReference type="GO" id="GO:0042802">
    <property type="term" value="F:identical protein binding"/>
    <property type="evidence" value="ECO:0007669"/>
    <property type="project" value="UniProtKB-ARBA"/>
</dbReference>
<keyword evidence="7" id="KW-1185">Reference proteome</keyword>
<dbReference type="InterPro" id="IPR010992">
    <property type="entry name" value="IHF-like_DNA-bd_dom_sf"/>
</dbReference>
<comment type="similarity">
    <text evidence="2 5">Belongs to the bacterial histone-like protein family.</text>
</comment>
<keyword evidence="4 6" id="KW-0238">DNA-binding</keyword>
<dbReference type="SMART" id="SM00411">
    <property type="entry name" value="BHL"/>
    <property type="match status" value="1"/>
</dbReference>
<evidence type="ECO:0000256" key="2">
    <source>
        <dbReference type="ARBA" id="ARBA00010529"/>
    </source>
</evidence>
<evidence type="ECO:0000313" key="7">
    <source>
        <dbReference type="Proteomes" id="UP000561045"/>
    </source>
</evidence>
<dbReference type="GO" id="GO:1990103">
    <property type="term" value="C:DnaA-HU complex"/>
    <property type="evidence" value="ECO:0007669"/>
    <property type="project" value="UniProtKB-ARBA"/>
</dbReference>
<comment type="caution">
    <text evidence="6">The sequence shown here is derived from an EMBL/GenBank/DDBJ whole genome shotgun (WGS) entry which is preliminary data.</text>
</comment>
<dbReference type="GO" id="GO:0005829">
    <property type="term" value="C:cytosol"/>
    <property type="evidence" value="ECO:0007669"/>
    <property type="project" value="UniProtKB-ARBA"/>
</dbReference>
<dbReference type="Proteomes" id="UP000561045">
    <property type="component" value="Unassembled WGS sequence"/>
</dbReference>
<evidence type="ECO:0000256" key="4">
    <source>
        <dbReference type="ARBA" id="ARBA00023125"/>
    </source>
</evidence>
<dbReference type="Pfam" id="PF00216">
    <property type="entry name" value="Bac_DNA_binding"/>
    <property type="match status" value="1"/>
</dbReference>
<dbReference type="InterPro" id="IPR020816">
    <property type="entry name" value="Histone-like_DNA-bd_CS"/>
</dbReference>
<dbReference type="EMBL" id="JACIET010000002">
    <property type="protein sequence ID" value="MBB4013409.1"/>
    <property type="molecule type" value="Genomic_DNA"/>
</dbReference>
<evidence type="ECO:0000256" key="5">
    <source>
        <dbReference type="RuleBase" id="RU003939"/>
    </source>
</evidence>
<proteinExistence type="inferred from homology"/>
<organism evidence="6 7">
    <name type="scientific">Niveibacterium umoris</name>
    <dbReference type="NCBI Taxonomy" id="1193620"/>
    <lineage>
        <taxon>Bacteria</taxon>
        <taxon>Pseudomonadati</taxon>
        <taxon>Pseudomonadota</taxon>
        <taxon>Betaproteobacteria</taxon>
        <taxon>Rhodocyclales</taxon>
        <taxon>Rhodocyclaceae</taxon>
        <taxon>Niveibacterium</taxon>
    </lineage>
</organism>
<keyword evidence="3" id="KW-0226">DNA condensation</keyword>
<dbReference type="SUPFAM" id="SSF47729">
    <property type="entry name" value="IHF-like DNA-binding proteins"/>
    <property type="match status" value="1"/>
</dbReference>
<gene>
    <name evidence="6" type="ORF">GGR36_002755</name>
</gene>
<reference evidence="6 7" key="1">
    <citation type="submission" date="2020-08" db="EMBL/GenBank/DDBJ databases">
        <title>Genomic Encyclopedia of Type Strains, Phase IV (KMG-IV): sequencing the most valuable type-strain genomes for metagenomic binning, comparative biology and taxonomic classification.</title>
        <authorList>
            <person name="Goeker M."/>
        </authorList>
    </citation>
    <scope>NUCLEOTIDE SEQUENCE [LARGE SCALE GENOMIC DNA]</scope>
    <source>
        <strain evidence="6 7">DSM 106739</strain>
    </source>
</reference>
<evidence type="ECO:0000313" key="6">
    <source>
        <dbReference type="EMBL" id="MBB4013409.1"/>
    </source>
</evidence>
<evidence type="ECO:0000256" key="1">
    <source>
        <dbReference type="ARBA" id="ARBA00003819"/>
    </source>
</evidence>
<dbReference type="PRINTS" id="PR01727">
    <property type="entry name" value="DNABINDINGHU"/>
</dbReference>
<dbReference type="InterPro" id="IPR000119">
    <property type="entry name" value="Hist_DNA-bd"/>
</dbReference>
<dbReference type="CDD" id="cd13831">
    <property type="entry name" value="HU"/>
    <property type="match status" value="1"/>
</dbReference>
<dbReference type="FunFam" id="4.10.520.10:FF:000001">
    <property type="entry name" value="DNA-binding protein HU"/>
    <property type="match status" value="1"/>
</dbReference>
<sequence length="91" mass="9269">MNKSELIDALAAKTGFTKTDSAKALDGLLDVVTETLAAGDEISLVGFGSFSVSKRAARTGRNPKTGEAIQIAASKAPTFSAGAKLKAAVNK</sequence>
<dbReference type="PANTHER" id="PTHR33175">
    <property type="entry name" value="DNA-BINDING PROTEIN HU"/>
    <property type="match status" value="1"/>
</dbReference>
<name>A0A840BPL3_9RHOO</name>
<dbReference type="GO" id="GO:0003677">
    <property type="term" value="F:DNA binding"/>
    <property type="evidence" value="ECO:0007669"/>
    <property type="project" value="UniProtKB-KW"/>
</dbReference>
<dbReference type="PROSITE" id="PS00045">
    <property type="entry name" value="HISTONE_LIKE"/>
    <property type="match status" value="1"/>
</dbReference>
<protein>
    <submittedName>
        <fullName evidence="6">Nucleoid DNA-binding protein</fullName>
    </submittedName>
</protein>
<comment type="function">
    <text evidence="1">Histone-like DNA-binding protein which is capable of wrapping DNA to stabilize it, and thus to prevent its denaturation under extreme environmental conditions.</text>
</comment>
<dbReference type="PANTHER" id="PTHR33175:SF3">
    <property type="entry name" value="DNA-BINDING PROTEIN HU-BETA"/>
    <property type="match status" value="1"/>
</dbReference>
<evidence type="ECO:0000256" key="3">
    <source>
        <dbReference type="ARBA" id="ARBA00023067"/>
    </source>
</evidence>
<accession>A0A840BPL3</accession>
<dbReference type="GO" id="GO:0030261">
    <property type="term" value="P:chromosome condensation"/>
    <property type="evidence" value="ECO:0007669"/>
    <property type="project" value="UniProtKB-KW"/>
</dbReference>
<dbReference type="GO" id="GO:0030527">
    <property type="term" value="F:structural constituent of chromatin"/>
    <property type="evidence" value="ECO:0007669"/>
    <property type="project" value="InterPro"/>
</dbReference>
<dbReference type="GO" id="GO:0006351">
    <property type="term" value="P:DNA-templated transcription"/>
    <property type="evidence" value="ECO:0007669"/>
    <property type="project" value="UniProtKB-ARBA"/>
</dbReference>